<sequence>MVNLLKMHTQSSACGSNAGERECGVATRDDGKRANGNPSMGNLAKILDFDI</sequence>
<dbReference type="EMBL" id="AL157959">
    <property type="protein sequence ID" value="CAM07414.1"/>
    <property type="molecule type" value="Genomic_DNA"/>
</dbReference>
<accession>A0A0U1RGT9</accession>
<dbReference type="HOGENOM" id="CLU_3101285_0_0_4"/>
<dbReference type="EnsemblBacteria" id="CAM07414">
    <property type="protein sequence ID" value="CAM07414"/>
    <property type="gene ID" value="NMA0095"/>
</dbReference>
<name>A0A0U1RGT9_NEIMA</name>
<evidence type="ECO:0000256" key="1">
    <source>
        <dbReference type="SAM" id="MobiDB-lite"/>
    </source>
</evidence>
<reference evidence="2 3" key="1">
    <citation type="journal article" date="2000" name="Nature">
        <title>Complete DNA sequence of a serogroup A strain of Neisseria meningitidis Z2491.</title>
        <authorList>
            <person name="Parkhill J."/>
            <person name="Achtman M."/>
            <person name="James K.D."/>
            <person name="Bentley S.D."/>
            <person name="Churcher C."/>
            <person name="Klee S.R."/>
            <person name="Morelli G."/>
            <person name="Basham D."/>
            <person name="Brown D."/>
            <person name="Chillingworth T."/>
            <person name="Davies R.M."/>
            <person name="Davis P."/>
            <person name="Devlin K."/>
            <person name="Feltwell T."/>
            <person name="Hamlin N."/>
            <person name="Holroyd S."/>
            <person name="Jagels K."/>
            <person name="Leather S."/>
            <person name="Moule S."/>
            <person name="Mungall K."/>
            <person name="Quail M.A."/>
            <person name="Rajandream M.A."/>
            <person name="Rutherford K.M."/>
            <person name="Simmonds M."/>
            <person name="Skelton J."/>
            <person name="Whitehead S."/>
            <person name="Spratt B.G."/>
            <person name="Barrell B.G."/>
        </authorList>
    </citation>
    <scope>NUCLEOTIDE SEQUENCE [LARGE SCALE GENOMIC DNA]</scope>
    <source>
        <strain evidence="3">DSM 15465 / Z2491</strain>
    </source>
</reference>
<organism evidence="2 3">
    <name type="scientific">Neisseria meningitidis serogroup A / serotype 4A (strain DSM 15465 / Z2491)</name>
    <dbReference type="NCBI Taxonomy" id="122587"/>
    <lineage>
        <taxon>Bacteria</taxon>
        <taxon>Pseudomonadati</taxon>
        <taxon>Pseudomonadota</taxon>
        <taxon>Betaproteobacteria</taxon>
        <taxon>Neisseriales</taxon>
        <taxon>Neisseriaceae</taxon>
        <taxon>Neisseria</taxon>
    </lineage>
</organism>
<feature type="region of interest" description="Disordered" evidence="1">
    <location>
        <begin position="1"/>
        <end position="39"/>
    </location>
</feature>
<dbReference type="Proteomes" id="UP000000626">
    <property type="component" value="Chromosome"/>
</dbReference>
<dbReference type="KEGG" id="nma:NMA0095"/>
<dbReference type="AlphaFoldDB" id="A0A0U1RGT9"/>
<evidence type="ECO:0000313" key="2">
    <source>
        <dbReference type="EMBL" id="CAM07414.1"/>
    </source>
</evidence>
<proteinExistence type="predicted"/>
<gene>
    <name evidence="2" type="ordered locus">NMA0095</name>
</gene>
<feature type="compositionally biased region" description="Basic and acidic residues" evidence="1">
    <location>
        <begin position="19"/>
        <end position="33"/>
    </location>
</feature>
<evidence type="ECO:0000313" key="3">
    <source>
        <dbReference type="Proteomes" id="UP000000626"/>
    </source>
</evidence>
<protein>
    <submittedName>
        <fullName evidence="2">Uncharacterized protein</fullName>
    </submittedName>
</protein>